<dbReference type="InterPro" id="IPR014311">
    <property type="entry name" value="Guanine_deaminase"/>
</dbReference>
<dbReference type="Proteomes" id="UP000789595">
    <property type="component" value="Unassembled WGS sequence"/>
</dbReference>
<dbReference type="EC" id="3.5.4.3" evidence="3 7"/>
<dbReference type="GO" id="GO:0005829">
    <property type="term" value="C:cytosol"/>
    <property type="evidence" value="ECO:0007669"/>
    <property type="project" value="TreeGrafter"/>
</dbReference>
<dbReference type="NCBIfam" id="TIGR02967">
    <property type="entry name" value="guan_deamin"/>
    <property type="match status" value="1"/>
</dbReference>
<evidence type="ECO:0000313" key="9">
    <source>
        <dbReference type="EMBL" id="CAE0698922.1"/>
    </source>
</evidence>
<proteinExistence type="inferred from homology"/>
<dbReference type="PANTHER" id="PTHR11271:SF6">
    <property type="entry name" value="GUANINE DEAMINASE"/>
    <property type="match status" value="1"/>
</dbReference>
<evidence type="ECO:0000256" key="6">
    <source>
        <dbReference type="ARBA" id="ARBA00022833"/>
    </source>
</evidence>
<dbReference type="InterPro" id="IPR051607">
    <property type="entry name" value="Metallo-dep_hydrolases"/>
</dbReference>
<dbReference type="InterPro" id="IPR032466">
    <property type="entry name" value="Metal_Hydrolase"/>
</dbReference>
<keyword evidence="11" id="KW-1185">Reference proteome</keyword>
<keyword evidence="5 7" id="KW-0378">Hydrolase</keyword>
<comment type="catalytic activity">
    <reaction evidence="7">
        <text>guanine + H2O + H(+) = xanthine + NH4(+)</text>
        <dbReference type="Rhea" id="RHEA:14665"/>
        <dbReference type="ChEBI" id="CHEBI:15377"/>
        <dbReference type="ChEBI" id="CHEBI:15378"/>
        <dbReference type="ChEBI" id="CHEBI:16235"/>
        <dbReference type="ChEBI" id="CHEBI:17712"/>
        <dbReference type="ChEBI" id="CHEBI:28938"/>
        <dbReference type="EC" id="3.5.4.3"/>
    </reaction>
</comment>
<dbReference type="PANTHER" id="PTHR11271">
    <property type="entry name" value="GUANINE DEAMINASE"/>
    <property type="match status" value="1"/>
</dbReference>
<dbReference type="GO" id="GO:0006147">
    <property type="term" value="P:guanine catabolic process"/>
    <property type="evidence" value="ECO:0007669"/>
    <property type="project" value="UniProtKB-UniRule"/>
</dbReference>
<comment type="cofactor">
    <cofactor evidence="7">
        <name>Zn(2+)</name>
        <dbReference type="ChEBI" id="CHEBI:29105"/>
    </cofactor>
    <text evidence="7">Binds 1 zinc ion per subunit.</text>
</comment>
<dbReference type="InterPro" id="IPR011059">
    <property type="entry name" value="Metal-dep_hydrolase_composite"/>
</dbReference>
<dbReference type="Pfam" id="PF01979">
    <property type="entry name" value="Amidohydro_1"/>
    <property type="match status" value="1"/>
</dbReference>
<keyword evidence="6 7" id="KW-0862">Zinc</keyword>
<dbReference type="EMBL" id="CAKKNE010000004">
    <property type="protein sequence ID" value="CAH0375437.1"/>
    <property type="molecule type" value="Genomic_DNA"/>
</dbReference>
<dbReference type="EMBL" id="HBIW01016641">
    <property type="protein sequence ID" value="CAE0698922.1"/>
    <property type="molecule type" value="Transcribed_RNA"/>
</dbReference>
<reference evidence="10" key="2">
    <citation type="submission" date="2021-11" db="EMBL/GenBank/DDBJ databases">
        <authorList>
            <consortium name="Genoscope - CEA"/>
            <person name="William W."/>
        </authorList>
    </citation>
    <scope>NUCLEOTIDE SEQUENCE</scope>
</reference>
<evidence type="ECO:0000256" key="3">
    <source>
        <dbReference type="ARBA" id="ARBA00012781"/>
    </source>
</evidence>
<dbReference type="SUPFAM" id="SSF51338">
    <property type="entry name" value="Composite domain of metallo-dependent hydrolases"/>
    <property type="match status" value="1"/>
</dbReference>
<keyword evidence="4 7" id="KW-0479">Metal-binding</keyword>
<evidence type="ECO:0000313" key="11">
    <source>
        <dbReference type="Proteomes" id="UP000789595"/>
    </source>
</evidence>
<gene>
    <name evidence="9" type="ORF">PCAL00307_LOCUS14358</name>
    <name evidence="10" type="ORF">PECAL_4P27710</name>
</gene>
<evidence type="ECO:0000256" key="1">
    <source>
        <dbReference type="ARBA" id="ARBA00004984"/>
    </source>
</evidence>
<evidence type="ECO:0000259" key="8">
    <source>
        <dbReference type="Pfam" id="PF01979"/>
    </source>
</evidence>
<evidence type="ECO:0000256" key="5">
    <source>
        <dbReference type="ARBA" id="ARBA00022801"/>
    </source>
</evidence>
<dbReference type="SUPFAM" id="SSF51556">
    <property type="entry name" value="Metallo-dependent hydrolases"/>
    <property type="match status" value="1"/>
</dbReference>
<dbReference type="Gene3D" id="3.20.20.140">
    <property type="entry name" value="Metal-dependent hydrolases"/>
    <property type="match status" value="1"/>
</dbReference>
<comment type="pathway">
    <text evidence="1 7">Purine metabolism; guanine degradation; xanthine from guanine: step 1/1.</text>
</comment>
<reference evidence="9" key="1">
    <citation type="submission" date="2021-01" db="EMBL/GenBank/DDBJ databases">
        <authorList>
            <person name="Corre E."/>
            <person name="Pelletier E."/>
            <person name="Niang G."/>
            <person name="Scheremetjew M."/>
            <person name="Finn R."/>
            <person name="Kale V."/>
            <person name="Holt S."/>
            <person name="Cochrane G."/>
            <person name="Meng A."/>
            <person name="Brown T."/>
            <person name="Cohen L."/>
        </authorList>
    </citation>
    <scope>NUCLEOTIDE SEQUENCE</scope>
    <source>
        <strain evidence="9">CCMP1756</strain>
    </source>
</reference>
<accession>A0A7S3ZZK5</accession>
<dbReference type="AlphaFoldDB" id="A0A7S3ZZK5"/>
<evidence type="ECO:0000256" key="2">
    <source>
        <dbReference type="ARBA" id="ARBA00006745"/>
    </source>
</evidence>
<name>A0A7S3ZZK5_9STRA</name>
<dbReference type="Gene3D" id="2.30.40.10">
    <property type="entry name" value="Urease, subunit C, domain 1"/>
    <property type="match status" value="1"/>
</dbReference>
<feature type="domain" description="Amidohydrolase-related" evidence="8">
    <location>
        <begin position="81"/>
        <end position="459"/>
    </location>
</feature>
<evidence type="ECO:0000256" key="4">
    <source>
        <dbReference type="ARBA" id="ARBA00022723"/>
    </source>
</evidence>
<dbReference type="GO" id="GO:0008892">
    <property type="term" value="F:guanine deaminase activity"/>
    <property type="evidence" value="ECO:0007669"/>
    <property type="project" value="UniProtKB-UniRule"/>
</dbReference>
<evidence type="ECO:0000313" key="10">
    <source>
        <dbReference type="EMBL" id="CAH0375437.1"/>
    </source>
</evidence>
<sequence>MAALEEKLAALSTHPPKFAVRGRFVHANARRAGLIEFVEDGLIVVEDGAIIAVAKDADQIKAVLAEHRPQDVVELAETEFLAPGMVDCHVHAPQYAYSGTATDKPLMEWLQHYTFPAEKRCVDVDYAKTLYSALVDRLLMQGTTCVALYATIHVPATNALVDICLEKGLRAVVGKVCMDRHGGDGYEETTAEALAGTRACLDYIRKAQPGASGLSRLVQPCVIPRFIPTCTPELLAGLGDIARESDDVWVQSHASEAPDQVKFVDTLHPGKRCTEIFESHGLLTDKCVMAHCVYLEDGELDTFARKGAGVACCPLSNAIFSLSPGWHAFPFHKAHAKGVRVGMGTDIAGGYAASILVACRHAAVASKHDMGEKDVDYKDAFWAATLGGARALGLDTVLGNFEVGKQFDAVRINCEAGNYDTFPSAIHPCCPSRLEHDFEKFVNLGDDRNIASVYVQGKRRR</sequence>
<dbReference type="UniPathway" id="UPA00603">
    <property type="reaction ID" value="UER00660"/>
</dbReference>
<dbReference type="InterPro" id="IPR006680">
    <property type="entry name" value="Amidohydro-rel"/>
</dbReference>
<dbReference type="GO" id="GO:0008270">
    <property type="term" value="F:zinc ion binding"/>
    <property type="evidence" value="ECO:0007669"/>
    <property type="project" value="UniProtKB-UniRule"/>
</dbReference>
<comment type="similarity">
    <text evidence="2 7">Belongs to the metallo-dependent hydrolases superfamily. ATZ/TRZ family.</text>
</comment>
<organism evidence="9">
    <name type="scientific">Pelagomonas calceolata</name>
    <dbReference type="NCBI Taxonomy" id="35677"/>
    <lineage>
        <taxon>Eukaryota</taxon>
        <taxon>Sar</taxon>
        <taxon>Stramenopiles</taxon>
        <taxon>Ochrophyta</taxon>
        <taxon>Pelagophyceae</taxon>
        <taxon>Pelagomonadales</taxon>
        <taxon>Pelagomonadaceae</taxon>
        <taxon>Pelagomonas</taxon>
    </lineage>
</organism>
<protein>
    <recommendedName>
        <fullName evidence="3 7">Guanine deaminase</fullName>
        <shortName evidence="7">Guanase</shortName>
        <ecNumber evidence="3 7">3.5.4.3</ecNumber>
    </recommendedName>
    <alternativeName>
        <fullName evidence="7">Guanine aminohydrolase</fullName>
    </alternativeName>
</protein>
<evidence type="ECO:0000256" key="7">
    <source>
        <dbReference type="RuleBase" id="RU366009"/>
    </source>
</evidence>
<dbReference type="OrthoDB" id="194468at2759"/>
<comment type="function">
    <text evidence="7">Catalyzes the hydrolytic deamination of guanine, producing xanthine and ammonia.</text>
</comment>